<dbReference type="KEGG" id="mut:GVT53_04565"/>
<dbReference type="Pfam" id="PF08281">
    <property type="entry name" value="Sigma70_r4_2"/>
    <property type="match status" value="1"/>
</dbReference>
<keyword evidence="8" id="KW-1185">Reference proteome</keyword>
<dbReference type="AlphaFoldDB" id="A0A6G7IZE2"/>
<dbReference type="PANTHER" id="PTHR43133:SF46">
    <property type="entry name" value="RNA POLYMERASE SIGMA-70 FACTOR ECF SUBFAMILY"/>
    <property type="match status" value="1"/>
</dbReference>
<evidence type="ECO:0000313" key="7">
    <source>
        <dbReference type="EMBL" id="QII43973.1"/>
    </source>
</evidence>
<dbReference type="InterPro" id="IPR013325">
    <property type="entry name" value="RNA_pol_sigma_r2"/>
</dbReference>
<dbReference type="Proteomes" id="UP000502928">
    <property type="component" value="Chromosome"/>
</dbReference>
<dbReference type="SUPFAM" id="SSF88659">
    <property type="entry name" value="Sigma3 and sigma4 domains of RNA polymerase sigma factors"/>
    <property type="match status" value="1"/>
</dbReference>
<evidence type="ECO:0000256" key="1">
    <source>
        <dbReference type="ARBA" id="ARBA00010641"/>
    </source>
</evidence>
<dbReference type="Gene3D" id="1.10.10.10">
    <property type="entry name" value="Winged helix-like DNA-binding domain superfamily/Winged helix DNA-binding domain"/>
    <property type="match status" value="1"/>
</dbReference>
<dbReference type="Pfam" id="PF04542">
    <property type="entry name" value="Sigma70_r2"/>
    <property type="match status" value="1"/>
</dbReference>
<gene>
    <name evidence="7" type="ORF">GVT53_04565</name>
</gene>
<dbReference type="InterPro" id="IPR014327">
    <property type="entry name" value="RNA_pol_sigma70_bacteroid"/>
</dbReference>
<dbReference type="GO" id="GO:0003677">
    <property type="term" value="F:DNA binding"/>
    <property type="evidence" value="ECO:0007669"/>
    <property type="project" value="InterPro"/>
</dbReference>
<dbReference type="InterPro" id="IPR039425">
    <property type="entry name" value="RNA_pol_sigma-70-like"/>
</dbReference>
<dbReference type="InterPro" id="IPR036388">
    <property type="entry name" value="WH-like_DNA-bd_sf"/>
</dbReference>
<evidence type="ECO:0000256" key="2">
    <source>
        <dbReference type="ARBA" id="ARBA00023015"/>
    </source>
</evidence>
<dbReference type="GO" id="GO:0006352">
    <property type="term" value="P:DNA-templated transcription initiation"/>
    <property type="evidence" value="ECO:0007669"/>
    <property type="project" value="InterPro"/>
</dbReference>
<dbReference type="InterPro" id="IPR013324">
    <property type="entry name" value="RNA_pol_sigma_r3/r4-like"/>
</dbReference>
<dbReference type="PANTHER" id="PTHR43133">
    <property type="entry name" value="RNA POLYMERASE ECF-TYPE SIGMA FACTO"/>
    <property type="match status" value="1"/>
</dbReference>
<dbReference type="GO" id="GO:0016987">
    <property type="term" value="F:sigma factor activity"/>
    <property type="evidence" value="ECO:0007669"/>
    <property type="project" value="UniProtKB-KW"/>
</dbReference>
<reference evidence="7 8" key="1">
    <citation type="submission" date="2020-02" db="EMBL/GenBank/DDBJ databases">
        <title>Complete genome of Muricauda sp. 501str8.</title>
        <authorList>
            <person name="Dong B."/>
            <person name="Zhu S."/>
            <person name="Yang J."/>
            <person name="Chen J."/>
        </authorList>
    </citation>
    <scope>NUCLEOTIDE SEQUENCE [LARGE SCALE GENOMIC DNA]</scope>
    <source>
        <strain evidence="7 8">501str8</strain>
    </source>
</reference>
<dbReference type="InterPro" id="IPR007627">
    <property type="entry name" value="RNA_pol_sigma70_r2"/>
</dbReference>
<name>A0A6G7IZE2_9FLAO</name>
<evidence type="ECO:0000313" key="8">
    <source>
        <dbReference type="Proteomes" id="UP000502928"/>
    </source>
</evidence>
<protein>
    <submittedName>
        <fullName evidence="7">RNA polymerase sigma-70 factor</fullName>
    </submittedName>
</protein>
<keyword evidence="4" id="KW-0804">Transcription</keyword>
<comment type="similarity">
    <text evidence="1">Belongs to the sigma-70 factor family. ECF subfamily.</text>
</comment>
<feature type="domain" description="RNA polymerase sigma-70 region 2" evidence="5">
    <location>
        <begin position="30"/>
        <end position="91"/>
    </location>
</feature>
<dbReference type="InterPro" id="IPR013249">
    <property type="entry name" value="RNA_pol_sigma70_r4_t2"/>
</dbReference>
<evidence type="ECO:0000259" key="5">
    <source>
        <dbReference type="Pfam" id="PF04542"/>
    </source>
</evidence>
<evidence type="ECO:0000259" key="6">
    <source>
        <dbReference type="Pfam" id="PF08281"/>
    </source>
</evidence>
<keyword evidence="3" id="KW-0731">Sigma factor</keyword>
<accession>A0A6G7IZE2</accession>
<evidence type="ECO:0000256" key="3">
    <source>
        <dbReference type="ARBA" id="ARBA00023082"/>
    </source>
</evidence>
<dbReference type="RefSeq" id="WP_166247634.1">
    <property type="nucleotide sequence ID" value="NZ_CP049616.1"/>
</dbReference>
<keyword evidence="2" id="KW-0805">Transcription regulation</keyword>
<dbReference type="InterPro" id="IPR014284">
    <property type="entry name" value="RNA_pol_sigma-70_dom"/>
</dbReference>
<dbReference type="CDD" id="cd06171">
    <property type="entry name" value="Sigma70_r4"/>
    <property type="match status" value="1"/>
</dbReference>
<dbReference type="Gene3D" id="1.10.1740.10">
    <property type="match status" value="1"/>
</dbReference>
<dbReference type="SUPFAM" id="SSF88946">
    <property type="entry name" value="Sigma2 domain of RNA polymerase sigma factors"/>
    <property type="match status" value="1"/>
</dbReference>
<dbReference type="NCBIfam" id="TIGR02937">
    <property type="entry name" value="sigma70-ECF"/>
    <property type="match status" value="1"/>
</dbReference>
<proteinExistence type="inferred from homology"/>
<sequence>MFSIYHTYLDKGTPITDIRDKATYKKVFNLFYRELVVYAHNFLYNLQASEDLVQDVFIQLWENSHELNIHTSIKSYLYASVRNKCYNRLRDIKIEDDLNLIDLNANLTSDYEMEGHEPQEKQKVYQQVMDVVEEFPDNMKRIFQLKFFEDYKYADIAEEMGISINSVKTQLKRAKAKINEAIAFIVFLLTYF</sequence>
<dbReference type="EMBL" id="CP049616">
    <property type="protein sequence ID" value="QII43973.1"/>
    <property type="molecule type" value="Genomic_DNA"/>
</dbReference>
<feature type="domain" description="RNA polymerase sigma factor 70 region 4 type 2" evidence="6">
    <location>
        <begin position="126"/>
        <end position="178"/>
    </location>
</feature>
<dbReference type="NCBIfam" id="TIGR02985">
    <property type="entry name" value="Sig70_bacteroi1"/>
    <property type="match status" value="1"/>
</dbReference>
<organism evidence="7 8">
    <name type="scientific">Flagellimonas oceani</name>
    <dbReference type="NCBI Taxonomy" id="2698672"/>
    <lineage>
        <taxon>Bacteria</taxon>
        <taxon>Pseudomonadati</taxon>
        <taxon>Bacteroidota</taxon>
        <taxon>Flavobacteriia</taxon>
        <taxon>Flavobacteriales</taxon>
        <taxon>Flavobacteriaceae</taxon>
        <taxon>Flagellimonas</taxon>
    </lineage>
</organism>
<evidence type="ECO:0000256" key="4">
    <source>
        <dbReference type="ARBA" id="ARBA00023163"/>
    </source>
</evidence>